<dbReference type="EMBL" id="BSXV01004620">
    <property type="protein sequence ID" value="GMF00887.1"/>
    <property type="molecule type" value="Genomic_DNA"/>
</dbReference>
<evidence type="ECO:0000313" key="1">
    <source>
        <dbReference type="EMBL" id="GMF00887.1"/>
    </source>
</evidence>
<reference evidence="1" key="1">
    <citation type="submission" date="2023-04" db="EMBL/GenBank/DDBJ databases">
        <title>Candida boidinii NBRC 1967.</title>
        <authorList>
            <person name="Ichikawa N."/>
            <person name="Sato H."/>
            <person name="Tonouchi N."/>
        </authorList>
    </citation>
    <scope>NUCLEOTIDE SEQUENCE</scope>
    <source>
        <strain evidence="1">NBRC 1967</strain>
    </source>
</reference>
<sequence>MNKILKLNETDLDVTVQGGLGWEELRDYLSDYHLLYSPDPGPSATIAGGLANSCSGTNAARYGTAKENVLSITVVLADGTIIKTKKRARKSAAGYNLTGLFVGSEGTLGIITEATLKLWTKPKFENIAVISFPSIADAASTVTSIVQNGIYANALELLDETMMRFINESGETTSKYDVNPTLMLKLGGDSKETVKLLTNSVKKICAQNNSKTFRFAETEDEKEELWTARKVALWSTINWGKANIDPEVNVWTTDVAVPISNFVKTISETQDDIKQSGFISSIVGHAGDGNFHALILYKHEDYQKCRDLVQRMVDRALVHEGTCTGEHGVGYGKRGYLEEEVGEDTIALMRKIKLALDPERILNPDKIFKIDPNDHEP</sequence>
<name>A0ACB5U310_CANBO</name>
<comment type="caution">
    <text evidence="1">The sequence shown here is derived from an EMBL/GenBank/DDBJ whole genome shotgun (WGS) entry which is preliminary data.</text>
</comment>
<dbReference type="Proteomes" id="UP001165101">
    <property type="component" value="Unassembled WGS sequence"/>
</dbReference>
<protein>
    <submittedName>
        <fullName evidence="1">Unnamed protein product</fullName>
    </submittedName>
</protein>
<organism evidence="1 2">
    <name type="scientific">Candida boidinii</name>
    <name type="common">Yeast</name>
    <dbReference type="NCBI Taxonomy" id="5477"/>
    <lineage>
        <taxon>Eukaryota</taxon>
        <taxon>Fungi</taxon>
        <taxon>Dikarya</taxon>
        <taxon>Ascomycota</taxon>
        <taxon>Saccharomycotina</taxon>
        <taxon>Pichiomycetes</taxon>
        <taxon>Pichiales</taxon>
        <taxon>Pichiaceae</taxon>
        <taxon>Ogataea</taxon>
        <taxon>Ogataea/Candida clade</taxon>
    </lineage>
</organism>
<gene>
    <name evidence="1" type="ORF">Cboi01_000568100</name>
</gene>
<evidence type="ECO:0000313" key="2">
    <source>
        <dbReference type="Proteomes" id="UP001165101"/>
    </source>
</evidence>
<proteinExistence type="predicted"/>
<accession>A0ACB5U310</accession>
<keyword evidence="2" id="KW-1185">Reference proteome</keyword>